<dbReference type="FunFam" id="3.40.50.970:FF:000022">
    <property type="entry name" value="2-oxoglutarate ferredoxin oxidoreductase alpha subunit"/>
    <property type="match status" value="1"/>
</dbReference>
<dbReference type="AlphaFoldDB" id="A0A1X4XZX3"/>
<evidence type="ECO:0000313" key="4">
    <source>
        <dbReference type="EMBL" id="OSS43070.1"/>
    </source>
</evidence>
<dbReference type="Pfam" id="PF17147">
    <property type="entry name" value="PFOR_II"/>
    <property type="match status" value="1"/>
</dbReference>
<dbReference type="NCBIfam" id="NF006412">
    <property type="entry name" value="PRK08659.1"/>
    <property type="match status" value="1"/>
</dbReference>
<protein>
    <submittedName>
        <fullName evidence="4">2-oxoglutarate oxidoreductase, alpha subunit</fullName>
        <ecNumber evidence="4">1.2.7.3</ecNumber>
    </submittedName>
</protein>
<feature type="domain" description="Pyruvate:ferredoxin oxidoreductase core" evidence="3">
    <location>
        <begin position="277"/>
        <end position="371"/>
    </location>
</feature>
<dbReference type="RefSeq" id="WP_086032993.1">
    <property type="nucleotide sequence ID" value="NZ_MDSU01000001.1"/>
</dbReference>
<dbReference type="Pfam" id="PF01855">
    <property type="entry name" value="POR_N"/>
    <property type="match status" value="1"/>
</dbReference>
<dbReference type="Gene3D" id="3.40.50.920">
    <property type="match status" value="1"/>
</dbReference>
<evidence type="ECO:0000256" key="1">
    <source>
        <dbReference type="ARBA" id="ARBA00023002"/>
    </source>
</evidence>
<dbReference type="OrthoDB" id="9794954at2"/>
<dbReference type="SUPFAM" id="SSF52518">
    <property type="entry name" value="Thiamin diphosphate-binding fold (THDP-binding)"/>
    <property type="match status" value="1"/>
</dbReference>
<feature type="domain" description="Pyruvate flavodoxin/ferredoxin oxidoreductase pyrimidine binding" evidence="2">
    <location>
        <begin position="15"/>
        <end position="251"/>
    </location>
</feature>
<evidence type="ECO:0000313" key="5">
    <source>
        <dbReference type="Proteomes" id="UP000194141"/>
    </source>
</evidence>
<dbReference type="CDD" id="cd07034">
    <property type="entry name" value="TPP_PYR_PFOR_IOR-alpha_like"/>
    <property type="match status" value="1"/>
</dbReference>
<dbReference type="PANTHER" id="PTHR43088">
    <property type="entry name" value="SUBUNIT OF PYRUVATE:FLAVODOXIN OXIDOREDUCTASE-RELATED"/>
    <property type="match status" value="1"/>
</dbReference>
<dbReference type="InterPro" id="IPR052368">
    <property type="entry name" value="2-oxoacid_oxidoreductase"/>
</dbReference>
<evidence type="ECO:0000259" key="2">
    <source>
        <dbReference type="Pfam" id="PF01855"/>
    </source>
</evidence>
<dbReference type="GO" id="GO:0047553">
    <property type="term" value="F:2-oxoglutarate synthase activity"/>
    <property type="evidence" value="ECO:0007669"/>
    <property type="project" value="UniProtKB-EC"/>
</dbReference>
<accession>A0A1X4XZX3</accession>
<dbReference type="Proteomes" id="UP000194141">
    <property type="component" value="Unassembled WGS sequence"/>
</dbReference>
<evidence type="ECO:0000259" key="3">
    <source>
        <dbReference type="Pfam" id="PF17147"/>
    </source>
</evidence>
<gene>
    <name evidence="4" type="ORF">DESAMIL20_178</name>
</gene>
<sequence length="380" mass="42371">MSNVEIANGNELVVEAAIAAGCRFYAGYPITPSSEIPEHFSKRMPEVSGVFMQFEDEIASVIAAVGASYAGYKSMTATSGPGLSLKQEGLGLACMMELPLVIVDVMRGGPSTGLPTRVSQSDYMQARWGTHGDHMIIALAPSTLIETYTETIRAFNLAEKYRTPVLLLTDAVLAHLHGRVEIPDISNFEIIERTQPTVSPEEYYPYDVERFGMVPPLPNKENWRKYKFHMTGLNKDKTGFPTVDPKKVEEDEERMINKIMNNTKDIESFEYYMVDDADLLVVAYGTNATAARVAIDEARAKGIKVGMFRPITVWPFPETQIFDLSKKFKKIIVSEINLGQMLYEVQRAVRGNSEVFTVLLAAGVPIRPQQILEKIEEVSK</sequence>
<dbReference type="SUPFAM" id="SSF52922">
    <property type="entry name" value="TK C-terminal domain-like"/>
    <property type="match status" value="1"/>
</dbReference>
<dbReference type="PANTHER" id="PTHR43088:SF1">
    <property type="entry name" value="SUBUNIT OF PYRUVATE:FLAVODOXIN OXIDOREDUCTASE"/>
    <property type="match status" value="1"/>
</dbReference>
<name>A0A1X4XZX3_9BACT</name>
<dbReference type="InterPro" id="IPR033412">
    <property type="entry name" value="PFOR_II"/>
</dbReference>
<dbReference type="Gene3D" id="3.40.50.970">
    <property type="match status" value="1"/>
</dbReference>
<dbReference type="STRING" id="1562698.DESAMIL20_178"/>
<keyword evidence="5" id="KW-1185">Reference proteome</keyword>
<comment type="caution">
    <text evidence="4">The sequence shown here is derived from an EMBL/GenBank/DDBJ whole genome shotgun (WGS) entry which is preliminary data.</text>
</comment>
<dbReference type="EC" id="1.2.7.3" evidence="4"/>
<dbReference type="InterPro" id="IPR029061">
    <property type="entry name" value="THDP-binding"/>
</dbReference>
<dbReference type="FunFam" id="3.40.50.920:FF:000013">
    <property type="entry name" value="Ferredoxin oxidoreductase alpha subunit"/>
    <property type="match status" value="1"/>
</dbReference>
<proteinExistence type="predicted"/>
<keyword evidence="1 4" id="KW-0560">Oxidoreductase</keyword>
<dbReference type="InterPro" id="IPR002880">
    <property type="entry name" value="Pyrv_Fd/Flavodoxin_OxRdtase_N"/>
</dbReference>
<dbReference type="EMBL" id="MDSU01000001">
    <property type="protein sequence ID" value="OSS43070.1"/>
    <property type="molecule type" value="Genomic_DNA"/>
</dbReference>
<dbReference type="InterPro" id="IPR009014">
    <property type="entry name" value="Transketo_C/PFOR_II"/>
</dbReference>
<organism evidence="4 5">
    <name type="scientific">Desulfurella amilsii</name>
    <dbReference type="NCBI Taxonomy" id="1562698"/>
    <lineage>
        <taxon>Bacteria</taxon>
        <taxon>Pseudomonadati</taxon>
        <taxon>Campylobacterota</taxon>
        <taxon>Desulfurellia</taxon>
        <taxon>Desulfurellales</taxon>
        <taxon>Desulfurellaceae</taxon>
        <taxon>Desulfurella</taxon>
    </lineage>
</organism>
<reference evidence="4 5" key="1">
    <citation type="journal article" date="2017" name="Front. Microbiol.">
        <title>Genome Sequence of Desulfurella amilsii Strain TR1 and Comparative Genomics of Desulfurellaceae Family.</title>
        <authorList>
            <person name="Florentino A.P."/>
            <person name="Stams A.J."/>
            <person name="Sanchez-Andrea I."/>
        </authorList>
    </citation>
    <scope>NUCLEOTIDE SEQUENCE [LARGE SCALE GENOMIC DNA]</scope>
    <source>
        <strain evidence="4 5">TR1</strain>
    </source>
</reference>